<dbReference type="Proteomes" id="UP001501578">
    <property type="component" value="Unassembled WGS sequence"/>
</dbReference>
<proteinExistence type="predicted"/>
<evidence type="ECO:0000313" key="2">
    <source>
        <dbReference type="EMBL" id="GAA0913203.1"/>
    </source>
</evidence>
<protein>
    <submittedName>
        <fullName evidence="2">Uncharacterized protein</fullName>
    </submittedName>
</protein>
<keyword evidence="3" id="KW-1185">Reference proteome</keyword>
<reference evidence="2 3" key="1">
    <citation type="journal article" date="2019" name="Int. J. Syst. Evol. Microbiol.">
        <title>The Global Catalogue of Microorganisms (GCM) 10K type strain sequencing project: providing services to taxonomists for standard genome sequencing and annotation.</title>
        <authorList>
            <consortium name="The Broad Institute Genomics Platform"/>
            <consortium name="The Broad Institute Genome Sequencing Center for Infectious Disease"/>
            <person name="Wu L."/>
            <person name="Ma J."/>
        </authorList>
    </citation>
    <scope>NUCLEOTIDE SEQUENCE [LARGE SCALE GENOMIC DNA]</scope>
    <source>
        <strain evidence="2 3">JCM 11136</strain>
    </source>
</reference>
<sequence length="101" mass="11585">MEEEELRNLQFECRRCWHVWDEEYLVRQGDDGRGHQREMWLHDGVHVAPPATAATCPACGSAQVTTFPEGYLDRHPEARRIGEPAVPDESRLLSPVPKHLI</sequence>
<comment type="caution">
    <text evidence="2">The sequence shown here is derived from an EMBL/GenBank/DDBJ whole genome shotgun (WGS) entry which is preliminary data.</text>
</comment>
<feature type="region of interest" description="Disordered" evidence="1">
    <location>
        <begin position="79"/>
        <end position="101"/>
    </location>
</feature>
<gene>
    <name evidence="2" type="ORF">GCM10009560_04970</name>
</gene>
<evidence type="ECO:0000256" key="1">
    <source>
        <dbReference type="SAM" id="MobiDB-lite"/>
    </source>
</evidence>
<organism evidence="2 3">
    <name type="scientific">Nonomuraea longicatena</name>
    <dbReference type="NCBI Taxonomy" id="83682"/>
    <lineage>
        <taxon>Bacteria</taxon>
        <taxon>Bacillati</taxon>
        <taxon>Actinomycetota</taxon>
        <taxon>Actinomycetes</taxon>
        <taxon>Streptosporangiales</taxon>
        <taxon>Streptosporangiaceae</taxon>
        <taxon>Nonomuraea</taxon>
    </lineage>
</organism>
<name>A0ABN1NNW4_9ACTN</name>
<evidence type="ECO:0000313" key="3">
    <source>
        <dbReference type="Proteomes" id="UP001501578"/>
    </source>
</evidence>
<dbReference type="EMBL" id="BAAAHQ010000001">
    <property type="protein sequence ID" value="GAA0913203.1"/>
    <property type="molecule type" value="Genomic_DNA"/>
</dbReference>
<accession>A0ABN1NNW4</accession>